<reference evidence="3" key="1">
    <citation type="submission" date="2017-08" db="EMBL/GenBank/DDBJ databases">
        <title>Direct submision.</title>
        <authorList>
            <person name="Kim S.-J."/>
            <person name="Rhee S.-K."/>
        </authorList>
    </citation>
    <scope>NUCLEOTIDE SEQUENCE [LARGE SCALE GENOMIC DNA]</scope>
    <source>
        <strain evidence="3">GI5</strain>
    </source>
</reference>
<dbReference type="Pfam" id="PF00849">
    <property type="entry name" value="PseudoU_synth_2"/>
    <property type="match status" value="1"/>
</dbReference>
<dbReference type="PANTHER" id="PTHR21600">
    <property type="entry name" value="MITOCHONDRIAL RNA PSEUDOURIDINE SYNTHASE"/>
    <property type="match status" value="1"/>
</dbReference>
<dbReference type="AlphaFoldDB" id="A0A2K9LKR5"/>
<gene>
    <name evidence="2" type="ORF">Kalk_02435</name>
</gene>
<evidence type="ECO:0000313" key="3">
    <source>
        <dbReference type="Proteomes" id="UP000235116"/>
    </source>
</evidence>
<dbReference type="Gene3D" id="3.30.2350.10">
    <property type="entry name" value="Pseudouridine synthase"/>
    <property type="match status" value="1"/>
</dbReference>
<dbReference type="GO" id="GO:0003723">
    <property type="term" value="F:RNA binding"/>
    <property type="evidence" value="ECO:0007669"/>
    <property type="project" value="InterPro"/>
</dbReference>
<keyword evidence="3" id="KW-1185">Reference proteome</keyword>
<dbReference type="EMBL" id="CP022684">
    <property type="protein sequence ID" value="AUM11354.1"/>
    <property type="molecule type" value="Genomic_DNA"/>
</dbReference>
<organism evidence="2 3">
    <name type="scientific">Ketobacter alkanivorans</name>
    <dbReference type="NCBI Taxonomy" id="1917421"/>
    <lineage>
        <taxon>Bacteria</taxon>
        <taxon>Pseudomonadati</taxon>
        <taxon>Pseudomonadota</taxon>
        <taxon>Gammaproteobacteria</taxon>
        <taxon>Pseudomonadales</taxon>
        <taxon>Ketobacteraceae</taxon>
        <taxon>Ketobacter</taxon>
    </lineage>
</organism>
<dbReference type="GO" id="GO:0140098">
    <property type="term" value="F:catalytic activity, acting on RNA"/>
    <property type="evidence" value="ECO:0007669"/>
    <property type="project" value="UniProtKB-ARBA"/>
</dbReference>
<dbReference type="InterPro" id="IPR006145">
    <property type="entry name" value="PsdUridine_synth_RsuA/RluA"/>
</dbReference>
<dbReference type="InterPro" id="IPR020103">
    <property type="entry name" value="PsdUridine_synth_cat_dom_sf"/>
</dbReference>
<name>A0A2K9LKR5_9GAMM</name>
<dbReference type="RefSeq" id="WP_101892694.1">
    <property type="nucleotide sequence ID" value="NZ_CP022684.1"/>
</dbReference>
<evidence type="ECO:0000259" key="1">
    <source>
        <dbReference type="Pfam" id="PF00849"/>
    </source>
</evidence>
<sequence length="281" mass="30856">MVGDISAQRVQKSFHLKEPVGNVCDWLSEQTGLPKGRVKVAMANGAVQVKKPGAKWQRLRRATASLPSGSSIKLSYDPVLLAIKPEPPELISDCSKYSVWFKPPGLLSQGNDWGDHCSILRLVEQSFGSKRHVFLIHRLDRDACGLILVAHDKKSAGLLSNLFSGRDINKSYLVRVEGQLPQSVTRIDAPLDGKAAVSTVEIIGVDEDSSLLSVSIETGRKHQIRRHLSQIGHPVRGDALYGVKNPGGLHLAATKLDFICPVRGQQVIFELSSSRIGRYWQ</sequence>
<dbReference type="GO" id="GO:0001522">
    <property type="term" value="P:pseudouridine synthesis"/>
    <property type="evidence" value="ECO:0007669"/>
    <property type="project" value="InterPro"/>
</dbReference>
<accession>A0A2K9LKR5</accession>
<protein>
    <recommendedName>
        <fullName evidence="1">Pseudouridine synthase RsuA/RluA-like domain-containing protein</fullName>
    </recommendedName>
</protein>
<dbReference type="Proteomes" id="UP000235116">
    <property type="component" value="Chromosome"/>
</dbReference>
<dbReference type="OrthoDB" id="9807829at2"/>
<feature type="domain" description="Pseudouridine synthase RsuA/RluA-like" evidence="1">
    <location>
        <begin position="97"/>
        <end position="230"/>
    </location>
</feature>
<evidence type="ECO:0000313" key="2">
    <source>
        <dbReference type="EMBL" id="AUM11354.1"/>
    </source>
</evidence>
<dbReference type="GO" id="GO:0009982">
    <property type="term" value="F:pseudouridine synthase activity"/>
    <property type="evidence" value="ECO:0007669"/>
    <property type="project" value="InterPro"/>
</dbReference>
<dbReference type="CDD" id="cd02869">
    <property type="entry name" value="PseudoU_synth_RluA_like"/>
    <property type="match status" value="1"/>
</dbReference>
<dbReference type="InterPro" id="IPR050188">
    <property type="entry name" value="RluA_PseudoU_synthase"/>
</dbReference>
<dbReference type="SUPFAM" id="SSF55120">
    <property type="entry name" value="Pseudouridine synthase"/>
    <property type="match status" value="1"/>
</dbReference>
<proteinExistence type="predicted"/>
<dbReference type="GO" id="GO:0006396">
    <property type="term" value="P:RNA processing"/>
    <property type="evidence" value="ECO:0007669"/>
    <property type="project" value="UniProtKB-ARBA"/>
</dbReference>
<dbReference type="KEGG" id="kak:Kalk_02435"/>